<comment type="caution">
    <text evidence="1">The sequence shown here is derived from an EMBL/GenBank/DDBJ whole genome shotgun (WGS) entry which is preliminary data.</text>
</comment>
<accession>F0EG40</accession>
<evidence type="ECO:0000313" key="1">
    <source>
        <dbReference type="EMBL" id="EGC70760.1"/>
    </source>
</evidence>
<gene>
    <name evidence="1" type="ORF">HMPREF9087_0137</name>
</gene>
<sequence length="74" mass="8052">MITYLQISIKLERMEKMNIKKVIFSGAVLGLSSLVLGACGNSNNSSGDDSGSKEITFMFRGGEDEKKAYETAIK</sequence>
<protein>
    <submittedName>
        <fullName evidence="1">Uncharacterized protein</fullName>
    </submittedName>
</protein>
<dbReference type="HOGENOM" id="CLU_2681951_0_0_9"/>
<organism evidence="1 2">
    <name type="scientific">Enterococcus casseliflavus ATCC 12755</name>
    <dbReference type="NCBI Taxonomy" id="888066"/>
    <lineage>
        <taxon>Bacteria</taxon>
        <taxon>Bacillati</taxon>
        <taxon>Bacillota</taxon>
        <taxon>Bacilli</taxon>
        <taxon>Lactobacillales</taxon>
        <taxon>Enterococcaceae</taxon>
        <taxon>Enterococcus</taxon>
    </lineage>
</organism>
<evidence type="ECO:0000313" key="2">
    <source>
        <dbReference type="Proteomes" id="UP000004835"/>
    </source>
</evidence>
<reference evidence="1 2" key="1">
    <citation type="submission" date="2011-01" db="EMBL/GenBank/DDBJ databases">
        <authorList>
            <person name="Muzny D."/>
            <person name="Qin X."/>
            <person name="Deng J."/>
            <person name="Jiang H."/>
            <person name="Liu Y."/>
            <person name="Qu J."/>
            <person name="Song X.-Z."/>
            <person name="Zhang L."/>
            <person name="Thornton R."/>
            <person name="Coyle M."/>
            <person name="Francisco L."/>
            <person name="Jackson L."/>
            <person name="Javaid M."/>
            <person name="Korchina V."/>
            <person name="Kovar C."/>
            <person name="Mata R."/>
            <person name="Mathew T."/>
            <person name="Ngo R."/>
            <person name="Nguyen L."/>
            <person name="Nguyen N."/>
            <person name="Okwuonu G."/>
            <person name="Ongeri F."/>
            <person name="Pham C."/>
            <person name="Simmons D."/>
            <person name="Wilczek-Boney K."/>
            <person name="Hale W."/>
            <person name="Jakkamsetti A."/>
            <person name="Pham P."/>
            <person name="Ruth R."/>
            <person name="San Lucas F."/>
            <person name="Warren J."/>
            <person name="Zhang J."/>
            <person name="Zhao Z."/>
            <person name="Zhou C."/>
            <person name="Zhu D."/>
            <person name="Lee S."/>
            <person name="Bess C."/>
            <person name="Blankenburg K."/>
            <person name="Forbes L."/>
            <person name="Fu Q."/>
            <person name="Gubbala S."/>
            <person name="Hirani K."/>
            <person name="Jayaseelan J.C."/>
            <person name="Lara F."/>
            <person name="Munidasa M."/>
            <person name="Palculict T."/>
            <person name="Patil S."/>
            <person name="Pu L.-L."/>
            <person name="Saada N."/>
            <person name="Tang L."/>
            <person name="Weissenberger G."/>
            <person name="Zhu Y."/>
            <person name="Hemphill L."/>
            <person name="Shang Y."/>
            <person name="Youmans B."/>
            <person name="Ayvaz T."/>
            <person name="Ross M."/>
            <person name="Santibanez J."/>
            <person name="Aqrawi P."/>
            <person name="Gross S."/>
            <person name="Joshi V."/>
            <person name="Fowler G."/>
            <person name="Nazareth L."/>
            <person name="Reid J."/>
            <person name="Worley K."/>
            <person name="Petrosino J."/>
            <person name="Highlander S."/>
            <person name="Gibbs R."/>
        </authorList>
    </citation>
    <scope>NUCLEOTIDE SEQUENCE [LARGE SCALE GENOMIC DNA]</scope>
    <source>
        <strain evidence="1 2">ATCC 12755</strain>
    </source>
</reference>
<dbReference type="Proteomes" id="UP000004835">
    <property type="component" value="Unassembled WGS sequence"/>
</dbReference>
<name>F0EG40_ENTCA</name>
<dbReference type="EMBL" id="AEWT01000002">
    <property type="protein sequence ID" value="EGC70760.1"/>
    <property type="molecule type" value="Genomic_DNA"/>
</dbReference>
<dbReference type="AlphaFoldDB" id="F0EG40"/>
<proteinExistence type="predicted"/>